<evidence type="ECO:0000313" key="2">
    <source>
        <dbReference type="Proteomes" id="UP000256845"/>
    </source>
</evidence>
<keyword evidence="2" id="KW-1185">Reference proteome</keyword>
<evidence type="ECO:0000313" key="1">
    <source>
        <dbReference type="EMBL" id="RED54247.1"/>
    </source>
</evidence>
<dbReference type="Proteomes" id="UP000256845">
    <property type="component" value="Unassembled WGS sequence"/>
</dbReference>
<dbReference type="AlphaFoldDB" id="A0A3D9HXL4"/>
<accession>A0A3D9HXL4</accession>
<name>A0A3D9HXL4_9PROT</name>
<organism evidence="1 2">
    <name type="scientific">Aestuariispira insulae</name>
    <dbReference type="NCBI Taxonomy" id="1461337"/>
    <lineage>
        <taxon>Bacteria</taxon>
        <taxon>Pseudomonadati</taxon>
        <taxon>Pseudomonadota</taxon>
        <taxon>Alphaproteobacteria</taxon>
        <taxon>Rhodospirillales</taxon>
        <taxon>Kiloniellaceae</taxon>
        <taxon>Aestuariispira</taxon>
    </lineage>
</organism>
<comment type="caution">
    <text evidence="1">The sequence shown here is derived from an EMBL/GenBank/DDBJ whole genome shotgun (WGS) entry which is preliminary data.</text>
</comment>
<sequence length="158" mass="17805">MVAMVMAMGSQIARAEEDPAYLRVGAGYYDLNDDKDAGEFHVEYISDSKWWVFKPFGGVMATTDSAFYGYAGIRLDIYLGDRWVFTPQFAPGLYHDGDGKDLGHAIEFRSALELAYRFDDRSRLGVSIYHLSNASISDNNPGTEVLTVHYSYPFNKLF</sequence>
<proteinExistence type="predicted"/>
<dbReference type="InterPro" id="IPR018550">
    <property type="entry name" value="Lipid-A_deacylase-rel"/>
</dbReference>
<protein>
    <submittedName>
        <fullName evidence="1">Lipid A 3-O-deacylase PagL</fullName>
    </submittedName>
</protein>
<dbReference type="Gene3D" id="2.40.160.20">
    <property type="match status" value="1"/>
</dbReference>
<dbReference type="Pfam" id="PF09411">
    <property type="entry name" value="PagL"/>
    <property type="match status" value="1"/>
</dbReference>
<dbReference type="EMBL" id="QRDW01000001">
    <property type="protein sequence ID" value="RED54247.1"/>
    <property type="molecule type" value="Genomic_DNA"/>
</dbReference>
<reference evidence="1 2" key="1">
    <citation type="submission" date="2018-07" db="EMBL/GenBank/DDBJ databases">
        <title>Genomic Encyclopedia of Type Strains, Phase III (KMG-III): the genomes of soil and plant-associated and newly described type strains.</title>
        <authorList>
            <person name="Whitman W."/>
        </authorList>
    </citation>
    <scope>NUCLEOTIDE SEQUENCE [LARGE SCALE GENOMIC DNA]</scope>
    <source>
        <strain evidence="1 2">CECT 8488</strain>
    </source>
</reference>
<gene>
    <name evidence="1" type="ORF">DFP90_1011050</name>
</gene>